<dbReference type="InterPro" id="IPR009597">
    <property type="entry name" value="DUF1206"/>
</dbReference>
<evidence type="ECO:0000259" key="2">
    <source>
        <dbReference type="Pfam" id="PF06724"/>
    </source>
</evidence>
<keyword evidence="1" id="KW-0472">Membrane</keyword>
<gene>
    <name evidence="3" type="ORF">ABS766_02670</name>
</gene>
<evidence type="ECO:0000256" key="1">
    <source>
        <dbReference type="SAM" id="Phobius"/>
    </source>
</evidence>
<evidence type="ECO:0000313" key="3">
    <source>
        <dbReference type="EMBL" id="MFL9843314.1"/>
    </source>
</evidence>
<evidence type="ECO:0000313" key="4">
    <source>
        <dbReference type="Proteomes" id="UP001629156"/>
    </source>
</evidence>
<feature type="domain" description="DUF1206" evidence="2">
    <location>
        <begin position="15"/>
        <end position="82"/>
    </location>
</feature>
<keyword evidence="1" id="KW-0812">Transmembrane</keyword>
<feature type="domain" description="DUF1206" evidence="2">
    <location>
        <begin position="103"/>
        <end position="166"/>
    </location>
</feature>
<reference evidence="3 4" key="1">
    <citation type="submission" date="2024-06" db="EMBL/GenBank/DDBJ databases">
        <authorList>
            <person name="Kaempfer P."/>
            <person name="Viver T."/>
        </authorList>
    </citation>
    <scope>NUCLEOTIDE SEQUENCE [LARGE SCALE GENOMIC DNA]</scope>
    <source>
        <strain evidence="3 4">ST-119</strain>
    </source>
</reference>
<dbReference type="Pfam" id="PF06724">
    <property type="entry name" value="DUF1206"/>
    <property type="match status" value="3"/>
</dbReference>
<sequence>MVSVKKKHKKHFAQVGLVAKGLIYCLLGLLTFMAGFNINGQSTENADKSGVFDFIYKQWGGQIILAVLVVGLVCYCIWRLLKVFEKQDDGDDKKKIIGKKIYYFFSVSVYGSLAYSIVKKLIYSVSDSGDSKQHLAQTLLNKPFGQVLAILAALIFAGVGIYQFYYSLSEKYKKHVDKQVGNEKGRKAVMAAGKTGYIARGIVWMLIAFLFLKAALNKNSSSAGNSSKAFAFLSEQAYGTYLLAAIGLGLVCYGTFNFIRARYENLI</sequence>
<feature type="transmembrane region" description="Helical" evidence="1">
    <location>
        <begin position="236"/>
        <end position="259"/>
    </location>
</feature>
<dbReference type="Proteomes" id="UP001629156">
    <property type="component" value="Unassembled WGS sequence"/>
</dbReference>
<organism evidence="3 4">
    <name type="scientific">Flavobacterium rhizosphaerae</name>
    <dbReference type="NCBI Taxonomy" id="3163298"/>
    <lineage>
        <taxon>Bacteria</taxon>
        <taxon>Pseudomonadati</taxon>
        <taxon>Bacteroidota</taxon>
        <taxon>Flavobacteriia</taxon>
        <taxon>Flavobacteriales</taxon>
        <taxon>Flavobacteriaceae</taxon>
        <taxon>Flavobacterium</taxon>
    </lineage>
</organism>
<dbReference type="EMBL" id="JBELPZ010000002">
    <property type="protein sequence ID" value="MFL9843314.1"/>
    <property type="molecule type" value="Genomic_DNA"/>
</dbReference>
<dbReference type="RefSeq" id="WP_408083561.1">
    <property type="nucleotide sequence ID" value="NZ_JBELPZ010000002.1"/>
</dbReference>
<feature type="domain" description="DUF1206" evidence="2">
    <location>
        <begin position="196"/>
        <end position="263"/>
    </location>
</feature>
<feature type="transmembrane region" description="Helical" evidence="1">
    <location>
        <begin position="143"/>
        <end position="165"/>
    </location>
</feature>
<feature type="transmembrane region" description="Helical" evidence="1">
    <location>
        <begin position="59"/>
        <end position="81"/>
    </location>
</feature>
<name>A0ABW8YSP8_9FLAO</name>
<keyword evidence="1" id="KW-1133">Transmembrane helix</keyword>
<accession>A0ABW8YSP8</accession>
<feature type="transmembrane region" description="Helical" evidence="1">
    <location>
        <begin position="21"/>
        <end position="39"/>
    </location>
</feature>
<protein>
    <submittedName>
        <fullName evidence="3">DUF1206 domain-containing protein</fullName>
    </submittedName>
</protein>
<proteinExistence type="predicted"/>
<comment type="caution">
    <text evidence="3">The sequence shown here is derived from an EMBL/GenBank/DDBJ whole genome shotgun (WGS) entry which is preliminary data.</text>
</comment>
<feature type="transmembrane region" description="Helical" evidence="1">
    <location>
        <begin position="101"/>
        <end position="123"/>
    </location>
</feature>
<keyword evidence="4" id="KW-1185">Reference proteome</keyword>
<feature type="transmembrane region" description="Helical" evidence="1">
    <location>
        <begin position="197"/>
        <end position="216"/>
    </location>
</feature>